<dbReference type="EMBL" id="HBUF01345118">
    <property type="protein sequence ID" value="CAG6708552.1"/>
    <property type="molecule type" value="Transcribed_RNA"/>
</dbReference>
<reference evidence="2" key="1">
    <citation type="submission" date="2021-05" db="EMBL/GenBank/DDBJ databases">
        <authorList>
            <person name="Alioto T."/>
            <person name="Alioto T."/>
            <person name="Gomez Garrido J."/>
        </authorList>
    </citation>
    <scope>NUCLEOTIDE SEQUENCE</scope>
</reference>
<protein>
    <submittedName>
        <fullName evidence="2">Uncharacterized protein</fullName>
    </submittedName>
</protein>
<organism evidence="2">
    <name type="scientific">Cacopsylla melanoneura</name>
    <dbReference type="NCBI Taxonomy" id="428564"/>
    <lineage>
        <taxon>Eukaryota</taxon>
        <taxon>Metazoa</taxon>
        <taxon>Ecdysozoa</taxon>
        <taxon>Arthropoda</taxon>
        <taxon>Hexapoda</taxon>
        <taxon>Insecta</taxon>
        <taxon>Pterygota</taxon>
        <taxon>Neoptera</taxon>
        <taxon>Paraneoptera</taxon>
        <taxon>Hemiptera</taxon>
        <taxon>Sternorrhyncha</taxon>
        <taxon>Psylloidea</taxon>
        <taxon>Psyllidae</taxon>
        <taxon>Psyllinae</taxon>
        <taxon>Cacopsylla</taxon>
    </lineage>
</organism>
<proteinExistence type="predicted"/>
<sequence length="177" mass="18618">MVDLVPKIELEDIQDKIVVTTTGTQTSVVVAIVARSRQNPTETSTIGTATTETATRGTATTETETRGTATIGTETRGTATTETEATETATTKTEATETATTEKATIETATTEKATTGTATTETATVWVLPLLQDGAETLAIGAALDLSRENKEAAVLKLRDLDPRVTIGPVDNRMDM</sequence>
<name>A0A8D8UTL2_9HEMI</name>
<feature type="region of interest" description="Disordered" evidence="1">
    <location>
        <begin position="38"/>
        <end position="102"/>
    </location>
</feature>
<accession>A0A8D8UTL2</accession>
<dbReference type="AlphaFoldDB" id="A0A8D8UTL2"/>
<evidence type="ECO:0000256" key="1">
    <source>
        <dbReference type="SAM" id="MobiDB-lite"/>
    </source>
</evidence>
<feature type="compositionally biased region" description="Low complexity" evidence="1">
    <location>
        <begin position="41"/>
        <end position="102"/>
    </location>
</feature>
<evidence type="ECO:0000313" key="2">
    <source>
        <dbReference type="EMBL" id="CAG6708552.1"/>
    </source>
</evidence>